<organism evidence="1 2">
    <name type="scientific">Monoglobus pectinilyticus</name>
    <dbReference type="NCBI Taxonomy" id="1981510"/>
    <lineage>
        <taxon>Bacteria</taxon>
        <taxon>Bacillati</taxon>
        <taxon>Bacillota</taxon>
        <taxon>Clostridia</taxon>
        <taxon>Monoglobales</taxon>
        <taxon>Monoglobaceae</taxon>
        <taxon>Monoglobus</taxon>
    </lineage>
</organism>
<keyword evidence="1" id="KW-0067">ATP-binding</keyword>
<dbReference type="GO" id="GO:0004386">
    <property type="term" value="F:helicase activity"/>
    <property type="evidence" value="ECO:0007669"/>
    <property type="project" value="UniProtKB-KW"/>
</dbReference>
<dbReference type="InterPro" id="IPR027417">
    <property type="entry name" value="P-loop_NTPase"/>
</dbReference>
<evidence type="ECO:0000313" key="2">
    <source>
        <dbReference type="Proteomes" id="UP000235589"/>
    </source>
</evidence>
<keyword evidence="1" id="KW-0547">Nucleotide-binding</keyword>
<keyword evidence="1" id="KW-0347">Helicase</keyword>
<dbReference type="KEGG" id="mpec:B9O19_01427"/>
<proteinExistence type="predicted"/>
<dbReference type="GeneID" id="98062827"/>
<dbReference type="EMBL" id="CP020991">
    <property type="protein sequence ID" value="AUO19588.1"/>
    <property type="molecule type" value="Genomic_DNA"/>
</dbReference>
<dbReference type="Proteomes" id="UP000235589">
    <property type="component" value="Chromosome"/>
</dbReference>
<gene>
    <name evidence="1" type="ORF">B9O19_01427</name>
</gene>
<evidence type="ECO:0000313" key="1">
    <source>
        <dbReference type="EMBL" id="AUO19588.1"/>
    </source>
</evidence>
<dbReference type="SUPFAM" id="SSF52540">
    <property type="entry name" value="P-loop containing nucleoside triphosphate hydrolases"/>
    <property type="match status" value="2"/>
</dbReference>
<keyword evidence="2" id="KW-1185">Reference proteome</keyword>
<protein>
    <submittedName>
        <fullName evidence="1">ATP-dependent RecD-like DNA helicase</fullName>
    </submittedName>
</protein>
<dbReference type="RefSeq" id="WP_102365785.1">
    <property type="nucleotide sequence ID" value="NZ_CP020991.1"/>
</dbReference>
<accession>A0A2K9P4M5</accession>
<name>A0A2K9P4M5_9FIRM</name>
<sequence length="365" mass="41032">MTKRIYKYFTCANSSVGFVSFFEQNLDGLENIYILKGGPGTGKSTMMKKIGDYFLSQGENIDHIYCSSDSNSLDGIIINNRKTAVVDGTSPHVIEPKAPGAVEEYINLGKAWDRNKLKQHKSEILDIKQQISKLYNGIYSNLSKAKTVHDDWEKIYLDNIDYNSLDSAAIELCNKIVDSEKSNDNGKIIDRFFGALTPNGSVNYIENLTSDLSKRYFIKGRPGTGKSTIMKKIANLAKNNGYKTEVYHCSFDPDSLDMVIIRDLDVCIFDSTSPHELFPSRTSDEIVDLYQTAVKPGTDEENSARLSAIQNRYDKLNSQARCFLSNIHTLHDELESIYINAMNFDVINSITSELINNIEDCPIVC</sequence>
<dbReference type="Gene3D" id="3.40.50.300">
    <property type="entry name" value="P-loop containing nucleotide triphosphate hydrolases"/>
    <property type="match status" value="1"/>
</dbReference>
<reference evidence="1 2" key="1">
    <citation type="submission" date="2017-04" db="EMBL/GenBank/DDBJ databases">
        <title>Monoglobus pectinilyticus 14 draft genome.</title>
        <authorList>
            <person name="Kim C."/>
            <person name="Rosendale D.I."/>
            <person name="Kelly W.J."/>
            <person name="Tannock G.W."/>
            <person name="Patchett M.L."/>
            <person name="Jordens J.Z."/>
        </authorList>
    </citation>
    <scope>NUCLEOTIDE SEQUENCE [LARGE SCALE GENOMIC DNA]</scope>
    <source>
        <strain evidence="1 2">14</strain>
    </source>
</reference>
<dbReference type="AlphaFoldDB" id="A0A2K9P4M5"/>
<dbReference type="OrthoDB" id="9781752at2"/>
<keyword evidence="1" id="KW-0378">Hydrolase</keyword>